<feature type="region of interest" description="Disordered" evidence="1">
    <location>
        <begin position="1"/>
        <end position="23"/>
    </location>
</feature>
<dbReference type="AlphaFoldDB" id="A0A250DEB0"/>
<dbReference type="Proteomes" id="UP000217154">
    <property type="component" value="Chromosome"/>
</dbReference>
<gene>
    <name evidence="2" type="ORF">CKY39_03055</name>
</gene>
<dbReference type="Pfam" id="PF12059">
    <property type="entry name" value="DUF3540"/>
    <property type="match status" value="1"/>
</dbReference>
<dbReference type="EMBL" id="CP023284">
    <property type="protein sequence ID" value="ATA52313.1"/>
    <property type="molecule type" value="Genomic_DNA"/>
</dbReference>
<proteinExistence type="predicted"/>
<accession>A0A250DEB0</accession>
<protein>
    <recommendedName>
        <fullName evidence="4">DUF3540 domain-containing protein</fullName>
    </recommendedName>
</protein>
<dbReference type="InterPro" id="IPR021927">
    <property type="entry name" value="DUF3540"/>
</dbReference>
<evidence type="ECO:0000313" key="3">
    <source>
        <dbReference type="Proteomes" id="UP000217154"/>
    </source>
</evidence>
<dbReference type="KEGG" id="vbo:CKY39_03055"/>
<evidence type="ECO:0000256" key="1">
    <source>
        <dbReference type="SAM" id="MobiDB-lite"/>
    </source>
</evidence>
<dbReference type="RefSeq" id="WP_095743409.1">
    <property type="nucleotide sequence ID" value="NZ_CP023284.1"/>
</dbReference>
<evidence type="ECO:0000313" key="2">
    <source>
        <dbReference type="EMBL" id="ATA52313.1"/>
    </source>
</evidence>
<feature type="compositionally biased region" description="Low complexity" evidence="1">
    <location>
        <begin position="9"/>
        <end position="22"/>
    </location>
</feature>
<evidence type="ECO:0008006" key="4">
    <source>
        <dbReference type="Google" id="ProtNLM"/>
    </source>
</evidence>
<reference evidence="2 3" key="1">
    <citation type="submission" date="2017-09" db="EMBL/GenBank/DDBJ databases">
        <title>The diverse metabolic capabilities of V. boronicumulans make it an excellent choice for continued studies on novel biodegradation.</title>
        <authorList>
            <person name="Sun S."/>
        </authorList>
    </citation>
    <scope>NUCLEOTIDE SEQUENCE [LARGE SCALE GENOMIC DNA]</scope>
    <source>
        <strain evidence="2 3">J1</strain>
    </source>
</reference>
<name>A0A250DEB0_9BURK</name>
<sequence length="223" mass="23991">MSKTRTPGRSPSQRSSHSQSQPVCAPVVDPTVAIAGACQGGLVTAVGSDATVRVRVGLRGEVQARRAASCLLVPAVGDTVACLRTGPSELWVLAVLQRDAAQPAVLRCDGALHLEAARLQLDADQLELRGRRTHLVADEVEVAARHFRLCAGTIKFVGSVLSSVMDRVTHFSRHYLRTTQGTDRVQAMHIDHEAQQLMQLKAEHVMVNGGKLVKTRGAQIHFG</sequence>
<organism evidence="2 3">
    <name type="scientific">Variovorax boronicumulans</name>
    <dbReference type="NCBI Taxonomy" id="436515"/>
    <lineage>
        <taxon>Bacteria</taxon>
        <taxon>Pseudomonadati</taxon>
        <taxon>Pseudomonadota</taxon>
        <taxon>Betaproteobacteria</taxon>
        <taxon>Burkholderiales</taxon>
        <taxon>Comamonadaceae</taxon>
        <taxon>Variovorax</taxon>
    </lineage>
</organism>